<protein>
    <recommendedName>
        <fullName evidence="5">DUF2490 domain-containing protein</fullName>
    </recommendedName>
</protein>
<dbReference type="Gene3D" id="2.40.160.40">
    <property type="entry name" value="monomeric porin ompg"/>
    <property type="match status" value="1"/>
</dbReference>
<dbReference type="SUPFAM" id="SSF56935">
    <property type="entry name" value="Porins"/>
    <property type="match status" value="1"/>
</dbReference>
<dbReference type="AlphaFoldDB" id="A0A238VVV2"/>
<proteinExistence type="predicted"/>
<dbReference type="Proteomes" id="UP000198384">
    <property type="component" value="Unassembled WGS sequence"/>
</dbReference>
<dbReference type="EMBL" id="FZNT01000002">
    <property type="protein sequence ID" value="SNR38406.1"/>
    <property type="molecule type" value="Genomic_DNA"/>
</dbReference>
<dbReference type="RefSeq" id="WP_089380367.1">
    <property type="nucleotide sequence ID" value="NZ_FZNT01000002.1"/>
</dbReference>
<evidence type="ECO:0000313" key="3">
    <source>
        <dbReference type="EMBL" id="SNR38406.1"/>
    </source>
</evidence>
<gene>
    <name evidence="3" type="ORF">SAMN06265371_102158</name>
</gene>
<feature type="signal peptide" evidence="2">
    <location>
        <begin position="1"/>
        <end position="22"/>
    </location>
</feature>
<evidence type="ECO:0000256" key="2">
    <source>
        <dbReference type="SAM" id="SignalP"/>
    </source>
</evidence>
<name>A0A238VVV2_9FLAO</name>
<dbReference type="OrthoDB" id="1365775at2"/>
<evidence type="ECO:0008006" key="5">
    <source>
        <dbReference type="Google" id="ProtNLM"/>
    </source>
</evidence>
<dbReference type="InterPro" id="IPR053713">
    <property type="entry name" value="Bact_OM_Channel_sf"/>
</dbReference>
<dbReference type="InterPro" id="IPR019619">
    <property type="entry name" value="DUF2490"/>
</dbReference>
<feature type="chain" id="PRO_5012579428" description="DUF2490 domain-containing protein" evidence="2">
    <location>
        <begin position="23"/>
        <end position="233"/>
    </location>
</feature>
<evidence type="ECO:0000256" key="1">
    <source>
        <dbReference type="ARBA" id="ARBA00022729"/>
    </source>
</evidence>
<reference evidence="3 4" key="1">
    <citation type="submission" date="2017-06" db="EMBL/GenBank/DDBJ databases">
        <authorList>
            <person name="Kim H.J."/>
            <person name="Triplett B.A."/>
        </authorList>
    </citation>
    <scope>NUCLEOTIDE SEQUENCE [LARGE SCALE GENOMIC DNA]</scope>
    <source>
        <strain evidence="3 4">DSM 29150</strain>
    </source>
</reference>
<keyword evidence="1 2" id="KW-0732">Signal</keyword>
<accession>A0A238VVV2</accession>
<keyword evidence="4" id="KW-1185">Reference proteome</keyword>
<sequence>MNKKTALIALVLTLLFFQKNYAQEEDLNDWESWNSIGIKYKLNKKWTFELEQHVRLKENISEIDKYFTELGAKYSITKQFKVGAAARYISKNDNTGNIQGYEDYFRFHLDAIYKHEIQDFTLEYRLRYQNKNELGVSSSEGDYANQHLRFKASVGYNIKNWKLDPEASAELFNHFEKGETNGFDKYRVTIGTEYNMKKYGKVKLYYRYKKQLNETFPETKNIIGLKYTYTIKK</sequence>
<evidence type="ECO:0000313" key="4">
    <source>
        <dbReference type="Proteomes" id="UP000198384"/>
    </source>
</evidence>
<dbReference type="Pfam" id="PF10677">
    <property type="entry name" value="DUF2490"/>
    <property type="match status" value="1"/>
</dbReference>
<organism evidence="3 4">
    <name type="scientific">Lutibacter agarilyticus</name>
    <dbReference type="NCBI Taxonomy" id="1109740"/>
    <lineage>
        <taxon>Bacteria</taxon>
        <taxon>Pseudomonadati</taxon>
        <taxon>Bacteroidota</taxon>
        <taxon>Flavobacteriia</taxon>
        <taxon>Flavobacteriales</taxon>
        <taxon>Flavobacteriaceae</taxon>
        <taxon>Lutibacter</taxon>
    </lineage>
</organism>